<dbReference type="OrthoDB" id="2680239at2"/>
<gene>
    <name evidence="1" type="ORF">D9X91_11615</name>
</gene>
<organism evidence="1 2">
    <name type="scientific">Falsibacillus albus</name>
    <dbReference type="NCBI Taxonomy" id="2478915"/>
    <lineage>
        <taxon>Bacteria</taxon>
        <taxon>Bacillati</taxon>
        <taxon>Bacillota</taxon>
        <taxon>Bacilli</taxon>
        <taxon>Bacillales</taxon>
        <taxon>Bacillaceae</taxon>
        <taxon>Falsibacillus</taxon>
    </lineage>
</organism>
<name>A0A3L7JX88_9BACI</name>
<evidence type="ECO:0008006" key="3">
    <source>
        <dbReference type="Google" id="ProtNLM"/>
    </source>
</evidence>
<protein>
    <recommendedName>
        <fullName evidence="3">YppF family protein</fullName>
    </recommendedName>
</protein>
<comment type="caution">
    <text evidence="1">The sequence shown here is derived from an EMBL/GenBank/DDBJ whole genome shotgun (WGS) entry which is preliminary data.</text>
</comment>
<accession>A0A3L7JX88</accession>
<dbReference type="InterPro" id="IPR025553">
    <property type="entry name" value="YppF"/>
</dbReference>
<evidence type="ECO:0000313" key="2">
    <source>
        <dbReference type="Proteomes" id="UP000276770"/>
    </source>
</evidence>
<dbReference type="AlphaFoldDB" id="A0A3L7JX88"/>
<reference evidence="1 2" key="1">
    <citation type="submission" date="2018-10" db="EMBL/GenBank/DDBJ databases">
        <title>Falsibacillus sp. genome draft.</title>
        <authorList>
            <person name="Shi S."/>
        </authorList>
    </citation>
    <scope>NUCLEOTIDE SEQUENCE [LARGE SCALE GENOMIC DNA]</scope>
    <source>
        <strain evidence="1 2">GY 10110</strain>
    </source>
</reference>
<sequence>MNVQQLKELFKQKRSFDTEDVNELLDFAKYAYIHNELSGKQYRRVVGELESEGASLPPEGIIR</sequence>
<proteinExistence type="predicted"/>
<dbReference type="EMBL" id="RCVZ01000007">
    <property type="protein sequence ID" value="RLQ95140.1"/>
    <property type="molecule type" value="Genomic_DNA"/>
</dbReference>
<dbReference type="RefSeq" id="WP_121680796.1">
    <property type="nucleotide sequence ID" value="NZ_RCVZ01000007.1"/>
</dbReference>
<dbReference type="Pfam" id="PF14178">
    <property type="entry name" value="YppF"/>
    <property type="match status" value="1"/>
</dbReference>
<evidence type="ECO:0000313" key="1">
    <source>
        <dbReference type="EMBL" id="RLQ95140.1"/>
    </source>
</evidence>
<keyword evidence="2" id="KW-1185">Reference proteome</keyword>
<dbReference type="Proteomes" id="UP000276770">
    <property type="component" value="Unassembled WGS sequence"/>
</dbReference>